<comment type="caution">
    <text evidence="6">The sequence shown here is derived from an EMBL/GenBank/DDBJ whole genome shotgun (WGS) entry which is preliminary data.</text>
</comment>
<keyword evidence="3" id="KW-0325">Glycoprotein</keyword>
<keyword evidence="7" id="KW-1185">Reference proteome</keyword>
<keyword evidence="2" id="KW-0597">Phosphoprotein</keyword>
<keyword evidence="4" id="KW-0732">Signal</keyword>
<evidence type="ECO:0000313" key="7">
    <source>
        <dbReference type="Proteomes" id="UP001150062"/>
    </source>
</evidence>
<gene>
    <name evidence="6" type="ORF">M0813_22350</name>
</gene>
<reference evidence="6" key="1">
    <citation type="submission" date="2022-08" db="EMBL/GenBank/DDBJ databases">
        <title>Novel sulfate-reducing endosymbionts in the free-living metamonad Anaeramoeba.</title>
        <authorList>
            <person name="Jerlstrom-Hultqvist J."/>
            <person name="Cepicka I."/>
            <person name="Gallot-Lavallee L."/>
            <person name="Salas-Leiva D."/>
            <person name="Curtis B.A."/>
            <person name="Zahonova K."/>
            <person name="Pipaliya S."/>
            <person name="Dacks J."/>
            <person name="Roger A.J."/>
        </authorList>
    </citation>
    <scope>NUCLEOTIDE SEQUENCE</scope>
    <source>
        <strain evidence="6">Schooner1</strain>
    </source>
</reference>
<proteinExistence type="inferred from homology"/>
<dbReference type="InterPro" id="IPR018119">
    <property type="entry name" value="Strictosidine_synth_cons-reg"/>
</dbReference>
<evidence type="ECO:0000313" key="6">
    <source>
        <dbReference type="EMBL" id="KAJ6243210.1"/>
    </source>
</evidence>
<dbReference type="Gene3D" id="2.120.10.30">
    <property type="entry name" value="TolB, C-terminal domain"/>
    <property type="match status" value="1"/>
</dbReference>
<feature type="chain" id="PRO_5047127124" evidence="4">
    <location>
        <begin position="17"/>
        <end position="376"/>
    </location>
</feature>
<evidence type="ECO:0000259" key="5">
    <source>
        <dbReference type="Pfam" id="PF03088"/>
    </source>
</evidence>
<dbReference type="EMBL" id="JAOAOG010000172">
    <property type="protein sequence ID" value="KAJ6243210.1"/>
    <property type="molecule type" value="Genomic_DNA"/>
</dbReference>
<comment type="similarity">
    <text evidence="1">Belongs to the strictosidine synthase family.</text>
</comment>
<name>A0ABQ8YF44_9EUKA</name>
<dbReference type="InterPro" id="IPR011042">
    <property type="entry name" value="6-blade_b-propeller_TolB-like"/>
</dbReference>
<sequence>MNSIFIFSVLIALVVCNNIPLGPTPPMPSESTDIEVSHVYSVPFPEEVAVDPTGTYFLTGGNDGYLYKVDLETKEKEEILTPKDFNPAFFAEWDDAVVRQYCSGDPQKLTDKEPICGRVLGIKFVGNKKKKVLLANAYFGIFKLTLHRNFAKLKTVVSKQGSFINDVVSVGKYIFYTDTHSFKQRNQLPYVVMDLDAPKGRFYAYNKYTEKTTLLADDLYFANGIALSSDHKKIYISETTGSRIRIFNIKKMKMLKNFLVSDLPILTDNIIVTKNKKLLVPGYWRHEELDNILKDESQLQELLNGEPSSYLIKFQSWIRPVGTILVVDEETGEIEQTIFDNTGKFLLVSSVHQLDNGEFLCGSIMVPKAVRFKLKD</sequence>
<accession>A0ABQ8YF44</accession>
<protein>
    <submittedName>
        <fullName evidence="6">Strictosidine synthase-related</fullName>
    </submittedName>
</protein>
<evidence type="ECO:0000256" key="3">
    <source>
        <dbReference type="ARBA" id="ARBA00023180"/>
    </source>
</evidence>
<dbReference type="PANTHER" id="PTHR10426">
    <property type="entry name" value="STRICTOSIDINE SYNTHASE-RELATED"/>
    <property type="match status" value="1"/>
</dbReference>
<evidence type="ECO:0000256" key="2">
    <source>
        <dbReference type="ARBA" id="ARBA00022553"/>
    </source>
</evidence>
<evidence type="ECO:0000256" key="1">
    <source>
        <dbReference type="ARBA" id="ARBA00009191"/>
    </source>
</evidence>
<dbReference type="Pfam" id="PF03088">
    <property type="entry name" value="Str_synth"/>
    <property type="match status" value="1"/>
</dbReference>
<feature type="domain" description="Strictosidine synthase conserved region" evidence="5">
    <location>
        <begin position="172"/>
        <end position="246"/>
    </location>
</feature>
<dbReference type="PANTHER" id="PTHR10426:SF88">
    <property type="entry name" value="ADIPOCYTE PLASMA MEMBRANE-ASSOCIATED PROTEIN HEMOMUCIN-RELATED"/>
    <property type="match status" value="1"/>
</dbReference>
<feature type="signal peptide" evidence="4">
    <location>
        <begin position="1"/>
        <end position="16"/>
    </location>
</feature>
<evidence type="ECO:0000256" key="4">
    <source>
        <dbReference type="SAM" id="SignalP"/>
    </source>
</evidence>
<dbReference type="SUPFAM" id="SSF63829">
    <property type="entry name" value="Calcium-dependent phosphotriesterase"/>
    <property type="match status" value="1"/>
</dbReference>
<dbReference type="Proteomes" id="UP001150062">
    <property type="component" value="Unassembled WGS sequence"/>
</dbReference>
<organism evidence="6 7">
    <name type="scientific">Anaeramoeba flamelloides</name>
    <dbReference type="NCBI Taxonomy" id="1746091"/>
    <lineage>
        <taxon>Eukaryota</taxon>
        <taxon>Metamonada</taxon>
        <taxon>Anaeramoebidae</taxon>
        <taxon>Anaeramoeba</taxon>
    </lineage>
</organism>